<evidence type="ECO:0000256" key="1">
    <source>
        <dbReference type="ARBA" id="ARBA00001974"/>
    </source>
</evidence>
<keyword evidence="5 9" id="KW-0560">Oxidoreductase</keyword>
<dbReference type="Pfam" id="PF02771">
    <property type="entry name" value="Acyl-CoA_dh_N"/>
    <property type="match status" value="1"/>
</dbReference>
<keyword evidence="10" id="KW-1185">Reference proteome</keyword>
<reference evidence="10" key="1">
    <citation type="journal article" date="2019" name="Int. J. Syst. Evol. Microbiol.">
        <title>The Global Catalogue of Microorganisms (GCM) 10K type strain sequencing project: providing services to taxonomists for standard genome sequencing and annotation.</title>
        <authorList>
            <consortium name="The Broad Institute Genomics Platform"/>
            <consortium name="The Broad Institute Genome Sequencing Center for Infectious Disease"/>
            <person name="Wu L."/>
            <person name="Ma J."/>
        </authorList>
    </citation>
    <scope>NUCLEOTIDE SEQUENCE [LARGE SCALE GENOMIC DNA]</scope>
    <source>
        <strain evidence="10">ZS-22-S1</strain>
    </source>
</reference>
<dbReference type="PANTHER" id="PTHR43884">
    <property type="entry name" value="ACYL-COA DEHYDROGENASE"/>
    <property type="match status" value="1"/>
</dbReference>
<dbReference type="Gene3D" id="1.10.540.10">
    <property type="entry name" value="Acyl-CoA dehydrogenase/oxidase, N-terminal domain"/>
    <property type="match status" value="1"/>
</dbReference>
<dbReference type="InterPro" id="IPR046373">
    <property type="entry name" value="Acyl-CoA_Oxase/DH_mid-dom_sf"/>
</dbReference>
<sequence length="432" mass="46862">MTTATRTTSYFTTVQHELLRAQVRDFAEAKVAPRVGDMEAAKAVHVELSRLIAQQGWLGVTIDPRYGGMGLGHLAKTIIIEELSRVSGAMGAMVQASQLGVAKILHFGSEKQKRRWLPMISDGRCMPTIAVTEPESGGHVLGMSATAERVRNEYFLNGRKVFVGNSHVGDLHGVVVRTGPGSRGLSAFLVESTAPGLSLARHQPTMGLHGFSFGELIFENCRVPAENLLGSEGDGLAVAYSSSVLYGRPNLTAVSLGIHRAIVEQTVEFATAQRRYGAPLADLPTVKQKLGQMQSQLMTARLAAYHAAHLLDEGRSCDAELISAKLLNVESSLDSARTAMEVHAAYGLYPDSNIERFLRDANHIYAPAGTSDVQRIRLAEVALGTYREQWSARFSEQLRASSGLLNGVARAADEPVIDAEDGDTSPSRWWRR</sequence>
<dbReference type="EMBL" id="JBHSIS010000007">
    <property type="protein sequence ID" value="MFC4855009.1"/>
    <property type="molecule type" value="Genomic_DNA"/>
</dbReference>
<evidence type="ECO:0000256" key="3">
    <source>
        <dbReference type="ARBA" id="ARBA00022630"/>
    </source>
</evidence>
<dbReference type="GO" id="GO:0016491">
    <property type="term" value="F:oxidoreductase activity"/>
    <property type="evidence" value="ECO:0007669"/>
    <property type="project" value="UniProtKB-KW"/>
</dbReference>
<dbReference type="InterPro" id="IPR009075">
    <property type="entry name" value="AcylCo_DH/oxidase_C"/>
</dbReference>
<protein>
    <submittedName>
        <fullName evidence="9">Acyl-CoA dehydrogenase family protein</fullName>
        <ecNumber evidence="9">1.-.-.-</ecNumber>
    </submittedName>
</protein>
<comment type="cofactor">
    <cofactor evidence="1 5">
        <name>FAD</name>
        <dbReference type="ChEBI" id="CHEBI:57692"/>
    </cofactor>
</comment>
<evidence type="ECO:0000259" key="7">
    <source>
        <dbReference type="Pfam" id="PF02770"/>
    </source>
</evidence>
<evidence type="ECO:0000259" key="6">
    <source>
        <dbReference type="Pfam" id="PF00441"/>
    </source>
</evidence>
<feature type="domain" description="Acyl-CoA dehydrogenase/oxidase C-terminal" evidence="6">
    <location>
        <begin position="233"/>
        <end position="382"/>
    </location>
</feature>
<evidence type="ECO:0000313" key="9">
    <source>
        <dbReference type="EMBL" id="MFC4855009.1"/>
    </source>
</evidence>
<dbReference type="Proteomes" id="UP001595859">
    <property type="component" value="Unassembled WGS sequence"/>
</dbReference>
<comment type="similarity">
    <text evidence="2 5">Belongs to the acyl-CoA dehydrogenase family.</text>
</comment>
<dbReference type="RefSeq" id="WP_378056964.1">
    <property type="nucleotide sequence ID" value="NZ_JBHSIS010000007.1"/>
</dbReference>
<gene>
    <name evidence="9" type="ORF">ACFPCV_16005</name>
</gene>
<name>A0ABV9S5L9_9PSEU</name>
<feature type="domain" description="Acyl-CoA dehydrogenase/oxidase N-terminal" evidence="8">
    <location>
        <begin position="15"/>
        <end position="123"/>
    </location>
</feature>
<dbReference type="Gene3D" id="1.20.140.10">
    <property type="entry name" value="Butyryl-CoA Dehydrogenase, subunit A, domain 3"/>
    <property type="match status" value="1"/>
</dbReference>
<dbReference type="Gene3D" id="2.40.110.10">
    <property type="entry name" value="Butyryl-CoA Dehydrogenase, subunit A, domain 2"/>
    <property type="match status" value="1"/>
</dbReference>
<keyword evidence="3 5" id="KW-0285">Flavoprotein</keyword>
<dbReference type="InterPro" id="IPR013786">
    <property type="entry name" value="AcylCoA_DH/ox_N"/>
</dbReference>
<comment type="caution">
    <text evidence="9">The sequence shown here is derived from an EMBL/GenBank/DDBJ whole genome shotgun (WGS) entry which is preliminary data.</text>
</comment>
<dbReference type="Pfam" id="PF00441">
    <property type="entry name" value="Acyl-CoA_dh_1"/>
    <property type="match status" value="1"/>
</dbReference>
<feature type="domain" description="Acyl-CoA oxidase/dehydrogenase middle" evidence="7">
    <location>
        <begin position="129"/>
        <end position="221"/>
    </location>
</feature>
<dbReference type="EC" id="1.-.-.-" evidence="9"/>
<evidence type="ECO:0000256" key="2">
    <source>
        <dbReference type="ARBA" id="ARBA00009347"/>
    </source>
</evidence>
<dbReference type="InterPro" id="IPR009100">
    <property type="entry name" value="AcylCoA_DH/oxidase_NM_dom_sf"/>
</dbReference>
<evidence type="ECO:0000259" key="8">
    <source>
        <dbReference type="Pfam" id="PF02771"/>
    </source>
</evidence>
<organism evidence="9 10">
    <name type="scientific">Actinophytocola glycyrrhizae</name>
    <dbReference type="NCBI Taxonomy" id="2044873"/>
    <lineage>
        <taxon>Bacteria</taxon>
        <taxon>Bacillati</taxon>
        <taxon>Actinomycetota</taxon>
        <taxon>Actinomycetes</taxon>
        <taxon>Pseudonocardiales</taxon>
        <taxon>Pseudonocardiaceae</taxon>
    </lineage>
</organism>
<proteinExistence type="inferred from homology"/>
<accession>A0ABV9S5L9</accession>
<dbReference type="InterPro" id="IPR037069">
    <property type="entry name" value="AcylCoA_DH/ox_N_sf"/>
</dbReference>
<dbReference type="InterPro" id="IPR036250">
    <property type="entry name" value="AcylCo_DH-like_C"/>
</dbReference>
<evidence type="ECO:0000313" key="10">
    <source>
        <dbReference type="Proteomes" id="UP001595859"/>
    </source>
</evidence>
<dbReference type="PANTHER" id="PTHR43884:SF12">
    <property type="entry name" value="ISOVALERYL-COA DEHYDROGENASE, MITOCHONDRIAL-RELATED"/>
    <property type="match status" value="1"/>
</dbReference>
<evidence type="ECO:0000256" key="4">
    <source>
        <dbReference type="ARBA" id="ARBA00022827"/>
    </source>
</evidence>
<dbReference type="Pfam" id="PF02770">
    <property type="entry name" value="Acyl-CoA_dh_M"/>
    <property type="match status" value="1"/>
</dbReference>
<dbReference type="InterPro" id="IPR006091">
    <property type="entry name" value="Acyl-CoA_Oxase/DH_mid-dom"/>
</dbReference>
<dbReference type="SUPFAM" id="SSF56645">
    <property type="entry name" value="Acyl-CoA dehydrogenase NM domain-like"/>
    <property type="match status" value="1"/>
</dbReference>
<evidence type="ECO:0000256" key="5">
    <source>
        <dbReference type="RuleBase" id="RU362125"/>
    </source>
</evidence>
<keyword evidence="4 5" id="KW-0274">FAD</keyword>
<dbReference type="SUPFAM" id="SSF47203">
    <property type="entry name" value="Acyl-CoA dehydrogenase C-terminal domain-like"/>
    <property type="match status" value="1"/>
</dbReference>